<feature type="binding site" evidence="7">
    <location>
        <position position="118"/>
    </location>
    <ligand>
        <name>Zn(2+)</name>
        <dbReference type="ChEBI" id="CHEBI:29105"/>
        <label>1</label>
    </ligand>
</feature>
<dbReference type="InterPro" id="IPR013022">
    <property type="entry name" value="Xyl_isomerase-like_TIM-brl"/>
</dbReference>
<dbReference type="HAMAP" id="MF_00152">
    <property type="entry name" value="Nfo"/>
    <property type="match status" value="1"/>
</dbReference>
<dbReference type="GO" id="GO:0003677">
    <property type="term" value="F:DNA binding"/>
    <property type="evidence" value="ECO:0007669"/>
    <property type="project" value="InterPro"/>
</dbReference>
<dbReference type="InterPro" id="IPR001719">
    <property type="entry name" value="AP_endonuc_2"/>
</dbReference>
<feature type="binding site" evidence="7">
    <location>
        <position position="238"/>
    </location>
    <ligand>
        <name>Zn(2+)</name>
        <dbReference type="ChEBI" id="CHEBI:29105"/>
        <label>3</label>
    </ligand>
</feature>
<evidence type="ECO:0000313" key="10">
    <source>
        <dbReference type="Proteomes" id="UP000003561"/>
    </source>
</evidence>
<dbReference type="InterPro" id="IPR018246">
    <property type="entry name" value="AP_endonuc_F2_Zn_BS"/>
</dbReference>
<evidence type="ECO:0000256" key="2">
    <source>
        <dbReference type="ARBA" id="ARBA00022723"/>
    </source>
</evidence>
<dbReference type="Proteomes" id="UP000003561">
    <property type="component" value="Unassembled WGS sequence"/>
</dbReference>
<dbReference type="eggNOG" id="COG0648">
    <property type="taxonomic scope" value="Bacteria"/>
</dbReference>
<feature type="binding site" evidence="7">
    <location>
        <position position="77"/>
    </location>
    <ligand>
        <name>Zn(2+)</name>
        <dbReference type="ChEBI" id="CHEBI:29105"/>
        <label>1</label>
    </ligand>
</feature>
<evidence type="ECO:0000313" key="9">
    <source>
        <dbReference type="EMBL" id="EEG93370.1"/>
    </source>
</evidence>
<dbReference type="GO" id="GO:0008081">
    <property type="term" value="F:phosphoric diester hydrolase activity"/>
    <property type="evidence" value="ECO:0007669"/>
    <property type="project" value="TreeGrafter"/>
</dbReference>
<organism evidence="9 10">
    <name type="scientific">Roseburia inulinivorans DSM 16841</name>
    <dbReference type="NCBI Taxonomy" id="622312"/>
    <lineage>
        <taxon>Bacteria</taxon>
        <taxon>Bacillati</taxon>
        <taxon>Bacillota</taxon>
        <taxon>Clostridia</taxon>
        <taxon>Lachnospirales</taxon>
        <taxon>Lachnospiraceae</taxon>
        <taxon>Roseburia</taxon>
    </lineage>
</organism>
<dbReference type="Pfam" id="PF01261">
    <property type="entry name" value="AP_endonuc_2"/>
    <property type="match status" value="1"/>
</dbReference>
<dbReference type="SMART" id="SM00518">
    <property type="entry name" value="AP2Ec"/>
    <property type="match status" value="1"/>
</dbReference>
<dbReference type="Gene3D" id="3.20.20.150">
    <property type="entry name" value="Divalent-metal-dependent TIM barrel enzymes"/>
    <property type="match status" value="1"/>
</dbReference>
<evidence type="ECO:0000256" key="6">
    <source>
        <dbReference type="ARBA" id="ARBA00023204"/>
    </source>
</evidence>
<evidence type="ECO:0000259" key="8">
    <source>
        <dbReference type="Pfam" id="PF01261"/>
    </source>
</evidence>
<keyword evidence="7 9" id="KW-0255">Endonuclease</keyword>
<reference evidence="9 10" key="1">
    <citation type="submission" date="2009-02" db="EMBL/GenBank/DDBJ databases">
        <authorList>
            <person name="Fulton L."/>
            <person name="Clifton S."/>
            <person name="Fulton B."/>
            <person name="Xu J."/>
            <person name="Minx P."/>
            <person name="Pepin K.H."/>
            <person name="Johnson M."/>
            <person name="Bhonagiri V."/>
            <person name="Nash W.E."/>
            <person name="Mardis E.R."/>
            <person name="Wilson R.K."/>
        </authorList>
    </citation>
    <scope>NUCLEOTIDE SEQUENCE [LARGE SCALE GENOMIC DNA]</scope>
    <source>
        <strain evidence="9 10">DSM 16841</strain>
    </source>
</reference>
<evidence type="ECO:0000256" key="3">
    <source>
        <dbReference type="ARBA" id="ARBA00022763"/>
    </source>
</evidence>
<dbReference type="PROSITE" id="PS00731">
    <property type="entry name" value="AP_NUCLEASE_F2_3"/>
    <property type="match status" value="1"/>
</dbReference>
<dbReference type="EC" id="3.1.21.2" evidence="7"/>
<sequence length="294" mass="32577">MKRSTKMSQIKLGSHVGMAGKEMFLASVKEAESYGANILMLYTGAPQNTRRKEISELNIEAGWEYAKKAGIEEIIVHAPYIINLANTVKPETFELAVGFLEKEIKRTAAMQSKILVLHPGSALDAGTEAGIAQAVKGLNMVLDANDDDVVIALETMAGKGSEIGRTFEELKMIYDGVHKKDRLRVCFDTCHVNDAGYDLVNDYDGVFKKFEEVLGLDQIAVFHINDSLNLLGAHKDRHANIGAGTIGFDPLYKVVHDERFLDVPKILETPWLCAEGETKKTIPPYKEEIARLLR</sequence>
<dbReference type="PANTHER" id="PTHR21445">
    <property type="entry name" value="ENDONUCLEASE IV ENDODEOXYRIBONUCLEASE IV"/>
    <property type="match status" value="1"/>
</dbReference>
<dbReference type="InterPro" id="IPR036237">
    <property type="entry name" value="Xyl_isomerase-like_sf"/>
</dbReference>
<dbReference type="SUPFAM" id="SSF51658">
    <property type="entry name" value="Xylose isomerase-like"/>
    <property type="match status" value="1"/>
</dbReference>
<comment type="cofactor">
    <cofactor evidence="7">
        <name>Zn(2+)</name>
        <dbReference type="ChEBI" id="CHEBI:29105"/>
    </cofactor>
    <text evidence="7">Binds 3 Zn(2+) ions.</text>
</comment>
<evidence type="ECO:0000256" key="4">
    <source>
        <dbReference type="ARBA" id="ARBA00022801"/>
    </source>
</evidence>
<comment type="function">
    <text evidence="7">Endonuclease IV plays a role in DNA repair. It cleaves phosphodiester bonds at apurinic or apyrimidinic (AP) sites, generating a 3'-hydroxyl group and a 5'-terminal sugar phosphate.</text>
</comment>
<evidence type="ECO:0000256" key="5">
    <source>
        <dbReference type="ARBA" id="ARBA00022833"/>
    </source>
</evidence>
<dbReference type="GO" id="GO:0008833">
    <property type="term" value="F:deoxyribonuclease IV (phage-T4-induced) activity"/>
    <property type="evidence" value="ECO:0007669"/>
    <property type="project" value="UniProtKB-UniRule"/>
</dbReference>
<dbReference type="EMBL" id="ACFY01000104">
    <property type="protein sequence ID" value="EEG93370.1"/>
    <property type="molecule type" value="Genomic_DNA"/>
</dbReference>
<dbReference type="NCBIfam" id="NF002196">
    <property type="entry name" value="PRK01060.1-1"/>
    <property type="match status" value="1"/>
</dbReference>
<evidence type="ECO:0000256" key="1">
    <source>
        <dbReference type="ARBA" id="ARBA00005340"/>
    </source>
</evidence>
<feature type="binding site" evidence="7">
    <location>
        <position position="191"/>
    </location>
    <ligand>
        <name>Zn(2+)</name>
        <dbReference type="ChEBI" id="CHEBI:29105"/>
        <label>3</label>
    </ligand>
</feature>
<name>C0FVI2_9FIRM</name>
<keyword evidence="7" id="KW-0540">Nuclease</keyword>
<accession>C0FVI2</accession>
<feature type="binding site" evidence="7">
    <location>
        <position position="223"/>
    </location>
    <ligand>
        <name>Zn(2+)</name>
        <dbReference type="ChEBI" id="CHEBI:29105"/>
        <label>2</label>
    </ligand>
</feature>
<dbReference type="GO" id="GO:0003906">
    <property type="term" value="F:DNA-(apurinic or apyrimidinic site) endonuclease activity"/>
    <property type="evidence" value="ECO:0007669"/>
    <property type="project" value="TreeGrafter"/>
</dbReference>
<dbReference type="NCBIfam" id="TIGR00587">
    <property type="entry name" value="nfo"/>
    <property type="match status" value="1"/>
</dbReference>
<comment type="caution">
    <text evidence="9">The sequence shown here is derived from an EMBL/GenBank/DDBJ whole genome shotgun (WGS) entry which is preliminary data.</text>
</comment>
<keyword evidence="6 7" id="KW-0234">DNA repair</keyword>
<dbReference type="PROSITE" id="PS00729">
    <property type="entry name" value="AP_NUCLEASE_F2_1"/>
    <property type="match status" value="1"/>
</dbReference>
<feature type="binding site" evidence="7">
    <location>
        <position position="268"/>
    </location>
    <ligand>
        <name>Zn(2+)</name>
        <dbReference type="ChEBI" id="CHEBI:29105"/>
        <label>2</label>
    </ligand>
</feature>
<dbReference type="FunFam" id="3.20.20.150:FF:000001">
    <property type="entry name" value="Probable endonuclease 4"/>
    <property type="match status" value="1"/>
</dbReference>
<feature type="binding site" evidence="7">
    <location>
        <position position="154"/>
    </location>
    <ligand>
        <name>Zn(2+)</name>
        <dbReference type="ChEBI" id="CHEBI:29105"/>
        <label>2</label>
    </ligand>
</feature>
<protein>
    <recommendedName>
        <fullName evidence="7">Probable endonuclease 4</fullName>
        <ecNumber evidence="7">3.1.21.2</ecNumber>
    </recommendedName>
    <alternativeName>
        <fullName evidence="7">Endodeoxyribonuclease IV</fullName>
    </alternativeName>
    <alternativeName>
        <fullName evidence="7">Endonuclease IV</fullName>
    </alternativeName>
</protein>
<keyword evidence="3 7" id="KW-0227">DNA damage</keyword>
<dbReference type="GO" id="GO:0008270">
    <property type="term" value="F:zinc ion binding"/>
    <property type="evidence" value="ECO:0007669"/>
    <property type="project" value="UniProtKB-UniRule"/>
</dbReference>
<feature type="binding site" evidence="7">
    <location>
        <position position="236"/>
    </location>
    <ligand>
        <name>Zn(2+)</name>
        <dbReference type="ChEBI" id="CHEBI:29105"/>
        <label>3</label>
    </ligand>
</feature>
<dbReference type="PROSITE" id="PS51432">
    <property type="entry name" value="AP_NUCLEASE_F2_4"/>
    <property type="match status" value="1"/>
</dbReference>
<feature type="domain" description="Xylose isomerase-like TIM barrel" evidence="8">
    <location>
        <begin position="29"/>
        <end position="281"/>
    </location>
</feature>
<dbReference type="PANTHER" id="PTHR21445:SF0">
    <property type="entry name" value="APURINIC-APYRIMIDINIC ENDONUCLEASE"/>
    <property type="match status" value="1"/>
</dbReference>
<keyword evidence="2 7" id="KW-0479">Metal-binding</keyword>
<evidence type="ECO:0000256" key="7">
    <source>
        <dbReference type="HAMAP-Rule" id="MF_00152"/>
    </source>
</evidence>
<feature type="binding site" evidence="7">
    <location>
        <position position="154"/>
    </location>
    <ligand>
        <name>Zn(2+)</name>
        <dbReference type="ChEBI" id="CHEBI:29105"/>
        <label>1</label>
    </ligand>
</feature>
<dbReference type="CDD" id="cd00019">
    <property type="entry name" value="AP2Ec"/>
    <property type="match status" value="1"/>
</dbReference>
<dbReference type="GO" id="GO:0006284">
    <property type="term" value="P:base-excision repair"/>
    <property type="evidence" value="ECO:0007669"/>
    <property type="project" value="TreeGrafter"/>
</dbReference>
<gene>
    <name evidence="7" type="primary">nfo</name>
    <name evidence="9" type="ORF">ROSEINA2194_02756</name>
</gene>
<reference evidence="9 10" key="2">
    <citation type="submission" date="2009-03" db="EMBL/GenBank/DDBJ databases">
        <title>Draft genome sequence of Roseburia inulinivorans (DSM 16841).</title>
        <authorList>
            <person name="Sudarsanam P."/>
            <person name="Ley R."/>
            <person name="Guruge J."/>
            <person name="Turnbaugh P.J."/>
            <person name="Mahowald M."/>
            <person name="Liep D."/>
            <person name="Gordon J."/>
        </authorList>
    </citation>
    <scope>NUCLEOTIDE SEQUENCE [LARGE SCALE GENOMIC DNA]</scope>
    <source>
        <strain evidence="9 10">DSM 16841</strain>
    </source>
</reference>
<comment type="catalytic activity">
    <reaction evidence="7">
        <text>Endonucleolytic cleavage to 5'-phosphooligonucleotide end-products.</text>
        <dbReference type="EC" id="3.1.21.2"/>
    </reaction>
</comment>
<feature type="binding site" evidence="7">
    <location>
        <position position="188"/>
    </location>
    <ligand>
        <name>Zn(2+)</name>
        <dbReference type="ChEBI" id="CHEBI:29105"/>
        <label>2</label>
    </ligand>
</feature>
<proteinExistence type="inferred from homology"/>
<keyword evidence="5 7" id="KW-0862">Zinc</keyword>
<dbReference type="AlphaFoldDB" id="C0FVI2"/>
<comment type="similarity">
    <text evidence="1 7">Belongs to the AP endonuclease 2 family.</text>
</comment>
<dbReference type="PROSITE" id="PS00730">
    <property type="entry name" value="AP_NUCLEASE_F2_2"/>
    <property type="match status" value="1"/>
</dbReference>
<keyword evidence="4 7" id="KW-0378">Hydrolase</keyword>